<dbReference type="PANTHER" id="PTHR30250:SF11">
    <property type="entry name" value="O-ANTIGEN TRANSPORTER-RELATED"/>
    <property type="match status" value="1"/>
</dbReference>
<dbReference type="PANTHER" id="PTHR30250">
    <property type="entry name" value="PST FAMILY PREDICTED COLANIC ACID TRANSPORTER"/>
    <property type="match status" value="1"/>
</dbReference>
<keyword evidence="3 6" id="KW-0812">Transmembrane</keyword>
<feature type="transmembrane region" description="Helical" evidence="6">
    <location>
        <begin position="155"/>
        <end position="176"/>
    </location>
</feature>
<name>A0ABN6HWM1_9FLAO</name>
<dbReference type="RefSeq" id="WP_221257829.1">
    <property type="nucleotide sequence ID" value="NZ_AP024749.1"/>
</dbReference>
<feature type="transmembrane region" description="Helical" evidence="6">
    <location>
        <begin position="383"/>
        <end position="407"/>
    </location>
</feature>
<feature type="transmembrane region" description="Helical" evidence="6">
    <location>
        <begin position="90"/>
        <end position="112"/>
    </location>
</feature>
<reference evidence="7 8" key="1">
    <citation type="submission" date="2021-06" db="EMBL/GenBank/DDBJ databases">
        <title>Whole genome sequences of Flavobacterium sp. KK2020170 and assembly.</title>
        <authorList>
            <person name="Kitahara K."/>
            <person name="Miyoshi S."/>
            <person name="Uesaka K."/>
        </authorList>
    </citation>
    <scope>NUCLEOTIDE SEQUENCE [LARGE SCALE GENOMIC DNA]</scope>
    <source>
        <strain evidence="7 8">KK2020170</strain>
    </source>
</reference>
<feature type="transmembrane region" description="Helical" evidence="6">
    <location>
        <begin position="34"/>
        <end position="57"/>
    </location>
</feature>
<evidence type="ECO:0000256" key="4">
    <source>
        <dbReference type="ARBA" id="ARBA00022989"/>
    </source>
</evidence>
<evidence type="ECO:0000256" key="3">
    <source>
        <dbReference type="ARBA" id="ARBA00022692"/>
    </source>
</evidence>
<evidence type="ECO:0000256" key="2">
    <source>
        <dbReference type="ARBA" id="ARBA00022475"/>
    </source>
</evidence>
<feature type="transmembrane region" description="Helical" evidence="6">
    <location>
        <begin position="124"/>
        <end position="143"/>
    </location>
</feature>
<comment type="subcellular location">
    <subcellularLocation>
        <location evidence="1">Cell membrane</location>
        <topology evidence="1">Multi-pass membrane protein</topology>
    </subcellularLocation>
</comment>
<evidence type="ECO:0000256" key="1">
    <source>
        <dbReference type="ARBA" id="ARBA00004651"/>
    </source>
</evidence>
<feature type="transmembrane region" description="Helical" evidence="6">
    <location>
        <begin position="222"/>
        <end position="244"/>
    </location>
</feature>
<feature type="transmembrane region" description="Helical" evidence="6">
    <location>
        <begin position="306"/>
        <end position="331"/>
    </location>
</feature>
<evidence type="ECO:0000256" key="5">
    <source>
        <dbReference type="ARBA" id="ARBA00023136"/>
    </source>
</evidence>
<gene>
    <name evidence="7" type="ORF">KK2020170_15840</name>
</gene>
<keyword evidence="4 6" id="KW-1133">Transmembrane helix</keyword>
<keyword evidence="2" id="KW-1003">Cell membrane</keyword>
<dbReference type="EMBL" id="AP024749">
    <property type="protein sequence ID" value="BCY28716.1"/>
    <property type="molecule type" value="Genomic_DNA"/>
</dbReference>
<accession>A0ABN6HWM1</accession>
<evidence type="ECO:0000313" key="7">
    <source>
        <dbReference type="EMBL" id="BCY28716.1"/>
    </source>
</evidence>
<keyword evidence="5 6" id="KW-0472">Membrane</keyword>
<protein>
    <submittedName>
        <fullName evidence="7">O-antigen translocase</fullName>
    </submittedName>
</protein>
<dbReference type="InterPro" id="IPR050833">
    <property type="entry name" value="Poly_Biosynth_Transport"/>
</dbReference>
<feature type="transmembrane region" description="Helical" evidence="6">
    <location>
        <begin position="182"/>
        <end position="201"/>
    </location>
</feature>
<evidence type="ECO:0000313" key="8">
    <source>
        <dbReference type="Proteomes" id="UP000825258"/>
    </source>
</evidence>
<evidence type="ECO:0000256" key="6">
    <source>
        <dbReference type="SAM" id="Phobius"/>
    </source>
</evidence>
<feature type="transmembrane region" description="Helical" evidence="6">
    <location>
        <begin position="454"/>
        <end position="471"/>
    </location>
</feature>
<sequence length="479" mass="54533">MSQQSFHRIIFKNTGLFGISQFVKIVVKLISNKVAAIFLGTAGIGMIGLLENILALIQGFTSLGIASSSVREVAVLDGDSKKEKRLLKVLYHWAIITGFLGFLVAIIFSNYINKEVFENENHLNWVLALSVYFIFSAITSIRLSVLQAKKQVSKIVQFHIVSAVITAILAITLYYFFQEEGIIPVFIFSSFFQFLFSFYLTRNIQISKDKIKFKEVVNEGMPMIKLGILLSISAIFGQICFYIIRWFLKEKYSFDTLGIYQVSNTLLVGYLGLVFSAMANDYYPRLCNYENDTKRLNDLVNDQTEMALLVVVPAILMLYLIAPFLIELLYSKDFLDVLKVLKFGLFAIVLKAIVWPIGFIPLIKGNKLLYLKQNLLGDGVNVIASILLFYQFGFLGLGIAMVTMFFISGIYNFYTAKLNYNFQFRKNTLQVLFVSCLIGLLAVLTILFTEFSNFNYYIILLFIVSVLYSFFTMKNKLTV</sequence>
<keyword evidence="8" id="KW-1185">Reference proteome</keyword>
<feature type="transmembrane region" description="Helical" evidence="6">
    <location>
        <begin position="428"/>
        <end position="448"/>
    </location>
</feature>
<proteinExistence type="predicted"/>
<feature type="transmembrane region" description="Helical" evidence="6">
    <location>
        <begin position="343"/>
        <end position="363"/>
    </location>
</feature>
<dbReference type="Pfam" id="PF13440">
    <property type="entry name" value="Polysacc_synt_3"/>
    <property type="match status" value="1"/>
</dbReference>
<dbReference type="Proteomes" id="UP000825258">
    <property type="component" value="Chromosome"/>
</dbReference>
<organism evidence="7 8">
    <name type="scientific">Flavobacterium okayamense</name>
    <dbReference type="NCBI Taxonomy" id="2830782"/>
    <lineage>
        <taxon>Bacteria</taxon>
        <taxon>Pseudomonadati</taxon>
        <taxon>Bacteroidota</taxon>
        <taxon>Flavobacteriia</taxon>
        <taxon>Flavobacteriales</taxon>
        <taxon>Flavobacteriaceae</taxon>
        <taxon>Flavobacterium</taxon>
    </lineage>
</organism>